<dbReference type="InterPro" id="IPR006440">
    <property type="entry name" value="Doc"/>
</dbReference>
<dbReference type="InterPro" id="IPR036597">
    <property type="entry name" value="Fido-like_dom_sf"/>
</dbReference>
<proteinExistence type="predicted"/>
<keyword evidence="3" id="KW-1185">Reference proteome</keyword>
<dbReference type="Proteomes" id="UP000016368">
    <property type="component" value="Unassembled WGS sequence"/>
</dbReference>
<dbReference type="InterPro" id="IPR053737">
    <property type="entry name" value="Type_II_TA_Toxin"/>
</dbReference>
<protein>
    <submittedName>
        <fullName evidence="2">Death-on-curing protein</fullName>
    </submittedName>
</protein>
<dbReference type="Gene3D" id="1.20.120.1870">
    <property type="entry name" value="Fic/DOC protein, Fido domain"/>
    <property type="match status" value="1"/>
</dbReference>
<dbReference type="Pfam" id="PF02661">
    <property type="entry name" value="Fic"/>
    <property type="match status" value="1"/>
</dbReference>
<dbReference type="AlphaFoldDB" id="F3KP37"/>
<organism evidence="2 3">
    <name type="scientific">Hylemonella gracilis ATCC 19624</name>
    <dbReference type="NCBI Taxonomy" id="887062"/>
    <lineage>
        <taxon>Bacteria</taxon>
        <taxon>Pseudomonadati</taxon>
        <taxon>Pseudomonadota</taxon>
        <taxon>Betaproteobacteria</taxon>
        <taxon>Burkholderiales</taxon>
        <taxon>Comamonadaceae</taxon>
        <taxon>Hylemonella</taxon>
    </lineage>
</organism>
<dbReference type="PIRSF" id="PIRSF018297">
    <property type="entry name" value="Doc"/>
    <property type="match status" value="1"/>
</dbReference>
<dbReference type="PROSITE" id="PS51459">
    <property type="entry name" value="FIDO"/>
    <property type="match status" value="1"/>
</dbReference>
<dbReference type="SUPFAM" id="SSF140931">
    <property type="entry name" value="Fic-like"/>
    <property type="match status" value="1"/>
</dbReference>
<dbReference type="EMBL" id="AEGR01000014">
    <property type="protein sequence ID" value="EGI78438.1"/>
    <property type="molecule type" value="Genomic_DNA"/>
</dbReference>
<accession>F3KP37</accession>
<dbReference type="PANTHER" id="PTHR39426">
    <property type="entry name" value="HOMOLOGY TO DEATH-ON-CURING PROTEIN OF PHAGE P1"/>
    <property type="match status" value="1"/>
</dbReference>
<name>F3KP37_9BURK</name>
<dbReference type="PANTHER" id="PTHR39426:SF1">
    <property type="entry name" value="HOMOLOGY TO DEATH-ON-CURING PROTEIN OF PHAGE P1"/>
    <property type="match status" value="1"/>
</dbReference>
<dbReference type="eggNOG" id="COG3654">
    <property type="taxonomic scope" value="Bacteria"/>
</dbReference>
<dbReference type="GO" id="GO:0016301">
    <property type="term" value="F:kinase activity"/>
    <property type="evidence" value="ECO:0007669"/>
    <property type="project" value="InterPro"/>
</dbReference>
<feature type="domain" description="Fido" evidence="1">
    <location>
        <begin position="13"/>
        <end position="129"/>
    </location>
</feature>
<evidence type="ECO:0000313" key="3">
    <source>
        <dbReference type="Proteomes" id="UP000016368"/>
    </source>
</evidence>
<sequence>MTRGGNVPDWVWIDPAVLDAVHAEQLAEHGGMSGVRDPNGLASALARPQQLAAYGQPDVADLAAAYGCGLARKHPFIDGNKRTAFVAVELFLMLNGHELEASDADCVLTMLSVATGEMEQNVFADWIRDHI</sequence>
<comment type="caution">
    <text evidence="2">The sequence shown here is derived from an EMBL/GenBank/DDBJ whole genome shotgun (WGS) entry which is preliminary data.</text>
</comment>
<evidence type="ECO:0000313" key="2">
    <source>
        <dbReference type="EMBL" id="EGI78438.1"/>
    </source>
</evidence>
<dbReference type="NCBIfam" id="TIGR01550">
    <property type="entry name" value="DOC_P1"/>
    <property type="match status" value="1"/>
</dbReference>
<evidence type="ECO:0000259" key="1">
    <source>
        <dbReference type="PROSITE" id="PS51459"/>
    </source>
</evidence>
<dbReference type="InterPro" id="IPR003812">
    <property type="entry name" value="Fido"/>
</dbReference>
<dbReference type="STRING" id="887062.HGR_00941"/>
<dbReference type="RefSeq" id="WP_006296157.1">
    <property type="nucleotide sequence ID" value="NZ_AEGR01000014.1"/>
</dbReference>
<reference evidence="2 3" key="1">
    <citation type="journal article" date="2011" name="EMBO J.">
        <title>Structural diversity of bacterial flagellar motors.</title>
        <authorList>
            <person name="Chen S."/>
            <person name="Beeby M."/>
            <person name="Murphy G.E."/>
            <person name="Leadbetter J.R."/>
            <person name="Hendrixson D.R."/>
            <person name="Briegel A."/>
            <person name="Li Z."/>
            <person name="Shi J."/>
            <person name="Tocheva E.I."/>
            <person name="Muller A."/>
            <person name="Dobro M.J."/>
            <person name="Jensen G.J."/>
        </authorList>
    </citation>
    <scope>NUCLEOTIDE SEQUENCE [LARGE SCALE GENOMIC DNA]</scope>
    <source>
        <strain evidence="2 3">ATCC 19624</strain>
    </source>
</reference>
<gene>
    <name evidence="2" type="ORF">HGR_00941</name>
</gene>